<dbReference type="KEGG" id="pstw:DSJ_07430"/>
<gene>
    <name evidence="2" type="ORF">CKS_1508</name>
    <name evidence="1" type="ORF">DSJ_07430</name>
</gene>
<evidence type="ECO:0000313" key="4">
    <source>
        <dbReference type="Proteomes" id="UP000192380"/>
    </source>
</evidence>
<reference evidence="2 3" key="1">
    <citation type="journal article" date="2012" name="Mol. Microbiol.">
        <title>The genetic and structural basis of two distinct terminal side branch residues in stewartan and amylovoran exopolysaccharides and their potential role in host adaptation.</title>
        <authorList>
            <person name="Wang X."/>
            <person name="Yang F."/>
            <person name="von Bodman S.B."/>
        </authorList>
    </citation>
    <scope>NUCLEOTIDE SEQUENCE [LARGE SCALE GENOMIC DNA]</scope>
    <source>
        <strain evidence="2 3">DC283</strain>
    </source>
</reference>
<evidence type="ECO:0000313" key="1">
    <source>
        <dbReference type="EMBL" id="ARF51862.1"/>
    </source>
</evidence>
<evidence type="ECO:0000313" key="3">
    <source>
        <dbReference type="Proteomes" id="UP000005050"/>
    </source>
</evidence>
<proteinExistence type="predicted"/>
<dbReference type="EMBL" id="CP017581">
    <property type="protein sequence ID" value="ARF51862.1"/>
    <property type="molecule type" value="Genomic_DNA"/>
</dbReference>
<dbReference type="Proteomes" id="UP000192380">
    <property type="component" value="Chromosome"/>
</dbReference>
<dbReference type="AlphaFoldDB" id="H3RGL7"/>
<name>H3RGL7_PANSE</name>
<sequence length="90" mass="10205">MTSFQESLNIVMACALPKNPNEVLKFVDEANIDQICAAPFIEPGRDELRDYFNETFPTLHKALSEGYWKQSCLLKLRKALADTLPSIKES</sequence>
<dbReference type="eggNOG" id="ENOG502ZD95">
    <property type="taxonomic scope" value="Bacteria"/>
</dbReference>
<dbReference type="PATRIC" id="fig|660596.6.peg.3331"/>
<keyword evidence="4" id="KW-1185">Reference proteome</keyword>
<dbReference type="Proteomes" id="UP000005050">
    <property type="component" value="Unassembled WGS sequence"/>
</dbReference>
<reference evidence="2" key="2">
    <citation type="submission" date="2012-01" db="EMBL/GenBank/DDBJ databases">
        <authorList>
            <person name="Biehl B.S."/>
            <person name="Ding Y."/>
            <person name="Dugan-Rocha S.P."/>
            <person name="Gibbs R.A."/>
            <person name="Glasner J.D."/>
            <person name="Kovar C."/>
            <person name="Muzny D.M."/>
            <person name="Neeno-Eckwall E.C."/>
            <person name="Perna N.T."/>
            <person name="Qin X."/>
            <person name="von Bodman S.B."/>
            <person name="Weinstock G.M."/>
        </authorList>
    </citation>
    <scope>NUCLEOTIDE SEQUENCE</scope>
    <source>
        <strain evidence="2">DC283</strain>
    </source>
</reference>
<accession>H3RGL7</accession>
<reference evidence="1 4" key="3">
    <citation type="submission" date="2016-10" db="EMBL/GenBank/DDBJ databases">
        <title>Complete Genome Assembly of Pantoea stewartii subsp. stewartii DC283, a Corn Pathogen.</title>
        <authorList>
            <person name="Duong D.A."/>
            <person name="Stevens A.M."/>
            <person name="Jensen R.V."/>
        </authorList>
    </citation>
    <scope>NUCLEOTIDE SEQUENCE [LARGE SCALE GENOMIC DNA]</scope>
    <source>
        <strain evidence="1 4">DC283</strain>
    </source>
</reference>
<protein>
    <submittedName>
        <fullName evidence="2">Uncharacterized protein</fullName>
    </submittedName>
</protein>
<evidence type="ECO:0000313" key="2">
    <source>
        <dbReference type="EMBL" id="EHT99574.1"/>
    </source>
</evidence>
<organism evidence="2 3">
    <name type="scientific">Pantoea stewartii subsp. stewartii DC283</name>
    <dbReference type="NCBI Taxonomy" id="660596"/>
    <lineage>
        <taxon>Bacteria</taxon>
        <taxon>Pseudomonadati</taxon>
        <taxon>Pseudomonadota</taxon>
        <taxon>Gammaproteobacteria</taxon>
        <taxon>Enterobacterales</taxon>
        <taxon>Erwiniaceae</taxon>
        <taxon>Pantoea</taxon>
    </lineage>
</organism>
<dbReference type="EMBL" id="AHIE01000025">
    <property type="protein sequence ID" value="EHT99574.1"/>
    <property type="molecule type" value="Genomic_DNA"/>
</dbReference>